<sequence length="298" mass="31727">MSAEYARHPHADELPRRLTALGHEVTRYAHSTLERDLATDRPDVVHAHSWLSGLAALSAVQHTDIPVVQTCDGLDPAEHRLVKRVVGHTAARIVVACQDDAAELVSSGVRRSRISVVPAGVDTTVFNPEGPVAWRSERYRVIAADDGADLVGAAMSGVPSAELVVPGDRVTPELLRSADAVVCVPKRDSLGRLALAAMACGVPVVAQPVGALADVVVDGVTGVHVPTRQPRFLAQVLRNLLADPVRRCTLGVAGRDRVECRYSWDRVAAEMVRIYARSGAERAVPLPTGGDATDHSGQ</sequence>
<evidence type="ECO:0000313" key="5">
    <source>
        <dbReference type="EMBL" id="SDM50074.1"/>
    </source>
</evidence>
<evidence type="ECO:0000256" key="1">
    <source>
        <dbReference type="ARBA" id="ARBA00022676"/>
    </source>
</evidence>
<name>A0A1G9TRL6_ALLAB</name>
<dbReference type="GO" id="GO:0016757">
    <property type="term" value="F:glycosyltransferase activity"/>
    <property type="evidence" value="ECO:0007669"/>
    <property type="project" value="UniProtKB-KW"/>
</dbReference>
<reference evidence="5 6" key="1">
    <citation type="submission" date="2016-10" db="EMBL/GenBank/DDBJ databases">
        <authorList>
            <person name="de Groot N.N."/>
        </authorList>
    </citation>
    <scope>NUCLEOTIDE SEQUENCE [LARGE SCALE GENOMIC DNA]</scope>
    <source>
        <strain evidence="5 6">DSM 44149</strain>
    </source>
</reference>
<dbReference type="InterPro" id="IPR028098">
    <property type="entry name" value="Glyco_trans_4-like_N"/>
</dbReference>
<dbReference type="InterPro" id="IPR050194">
    <property type="entry name" value="Glycosyltransferase_grp1"/>
</dbReference>
<evidence type="ECO:0000259" key="4">
    <source>
        <dbReference type="Pfam" id="PF13439"/>
    </source>
</evidence>
<protein>
    <submittedName>
        <fullName evidence="5">Glycosyltransferase involved in cell wall bisynthesis</fullName>
    </submittedName>
</protein>
<dbReference type="PANTHER" id="PTHR45947">
    <property type="entry name" value="SULFOQUINOVOSYL TRANSFERASE SQD2"/>
    <property type="match status" value="1"/>
</dbReference>
<dbReference type="Pfam" id="PF00534">
    <property type="entry name" value="Glycos_transf_1"/>
    <property type="match status" value="1"/>
</dbReference>
<dbReference type="PANTHER" id="PTHR45947:SF3">
    <property type="entry name" value="SULFOQUINOVOSYL TRANSFERASE SQD2"/>
    <property type="match status" value="1"/>
</dbReference>
<organism evidence="5 6">
    <name type="scientific">Allokutzneria albata</name>
    <name type="common">Kibdelosporangium albatum</name>
    <dbReference type="NCBI Taxonomy" id="211114"/>
    <lineage>
        <taxon>Bacteria</taxon>
        <taxon>Bacillati</taxon>
        <taxon>Actinomycetota</taxon>
        <taxon>Actinomycetes</taxon>
        <taxon>Pseudonocardiales</taxon>
        <taxon>Pseudonocardiaceae</taxon>
        <taxon>Allokutzneria</taxon>
    </lineage>
</organism>
<evidence type="ECO:0000256" key="2">
    <source>
        <dbReference type="ARBA" id="ARBA00022679"/>
    </source>
</evidence>
<dbReference type="SUPFAM" id="SSF53756">
    <property type="entry name" value="UDP-Glycosyltransferase/glycogen phosphorylase"/>
    <property type="match status" value="1"/>
</dbReference>
<dbReference type="InterPro" id="IPR001296">
    <property type="entry name" value="Glyco_trans_1"/>
</dbReference>
<keyword evidence="2 5" id="KW-0808">Transferase</keyword>
<evidence type="ECO:0000259" key="3">
    <source>
        <dbReference type="Pfam" id="PF00534"/>
    </source>
</evidence>
<keyword evidence="1" id="KW-0328">Glycosyltransferase</keyword>
<dbReference type="Pfam" id="PF13439">
    <property type="entry name" value="Glyco_transf_4"/>
    <property type="match status" value="1"/>
</dbReference>
<dbReference type="OrthoDB" id="3268555at2"/>
<accession>A0A1G9TRL6</accession>
<dbReference type="STRING" id="211114.SAMN04489726_1939"/>
<dbReference type="Proteomes" id="UP000183376">
    <property type="component" value="Chromosome I"/>
</dbReference>
<evidence type="ECO:0000313" key="6">
    <source>
        <dbReference type="Proteomes" id="UP000183376"/>
    </source>
</evidence>
<dbReference type="AlphaFoldDB" id="A0A1G9TRL6"/>
<keyword evidence="6" id="KW-1185">Reference proteome</keyword>
<dbReference type="EMBL" id="LT629701">
    <property type="protein sequence ID" value="SDM50074.1"/>
    <property type="molecule type" value="Genomic_DNA"/>
</dbReference>
<feature type="domain" description="Glycosyltransferase subfamily 4-like N-terminal" evidence="4">
    <location>
        <begin position="30"/>
        <end position="124"/>
    </location>
</feature>
<dbReference type="GO" id="GO:1901137">
    <property type="term" value="P:carbohydrate derivative biosynthetic process"/>
    <property type="evidence" value="ECO:0007669"/>
    <property type="project" value="UniProtKB-ARBA"/>
</dbReference>
<proteinExistence type="predicted"/>
<gene>
    <name evidence="5" type="ORF">SAMN04489726_1939</name>
</gene>
<dbReference type="Gene3D" id="3.40.50.2000">
    <property type="entry name" value="Glycogen Phosphorylase B"/>
    <property type="match status" value="3"/>
</dbReference>
<feature type="domain" description="Glycosyl transferase family 1" evidence="3">
    <location>
        <begin position="172"/>
        <end position="254"/>
    </location>
</feature>
<dbReference type="eggNOG" id="COG0297">
    <property type="taxonomic scope" value="Bacteria"/>
</dbReference>